<dbReference type="InterPro" id="IPR028994">
    <property type="entry name" value="Integrin_alpha_N"/>
</dbReference>
<gene>
    <name evidence="3" type="ORF">J437_LFUL012002</name>
</gene>
<feature type="repeat" description="FG-GAP" evidence="1">
    <location>
        <begin position="25"/>
        <end position="91"/>
    </location>
</feature>
<dbReference type="SUPFAM" id="SSF69318">
    <property type="entry name" value="Integrin alpha N-terminal domain"/>
    <property type="match status" value="1"/>
</dbReference>
<dbReference type="AlphaFoldDB" id="A0A8K0KBL3"/>
<comment type="caution">
    <text evidence="3">The sequence shown here is derived from an EMBL/GenBank/DDBJ whole genome shotgun (WGS) entry which is preliminary data.</text>
</comment>
<evidence type="ECO:0000256" key="1">
    <source>
        <dbReference type="PROSITE-ProRule" id="PRU00803"/>
    </source>
</evidence>
<dbReference type="GO" id="GO:0009897">
    <property type="term" value="C:external side of plasma membrane"/>
    <property type="evidence" value="ECO:0007669"/>
    <property type="project" value="TreeGrafter"/>
</dbReference>
<feature type="chain" id="PRO_5035452139" evidence="2">
    <location>
        <begin position="17"/>
        <end position="181"/>
    </location>
</feature>
<proteinExistence type="predicted"/>
<reference evidence="3" key="1">
    <citation type="submission" date="2013-04" db="EMBL/GenBank/DDBJ databases">
        <authorList>
            <person name="Qu J."/>
            <person name="Murali S.C."/>
            <person name="Bandaranaike D."/>
            <person name="Bellair M."/>
            <person name="Blankenburg K."/>
            <person name="Chao H."/>
            <person name="Dinh H."/>
            <person name="Doddapaneni H."/>
            <person name="Downs B."/>
            <person name="Dugan-Rocha S."/>
            <person name="Elkadiri S."/>
            <person name="Gnanaolivu R.D."/>
            <person name="Hernandez B."/>
            <person name="Javaid M."/>
            <person name="Jayaseelan J.C."/>
            <person name="Lee S."/>
            <person name="Li M."/>
            <person name="Ming W."/>
            <person name="Munidasa M."/>
            <person name="Muniz J."/>
            <person name="Nguyen L."/>
            <person name="Ongeri F."/>
            <person name="Osuji N."/>
            <person name="Pu L.-L."/>
            <person name="Puazo M."/>
            <person name="Qu C."/>
            <person name="Quiroz J."/>
            <person name="Raj R."/>
            <person name="Weissenberger G."/>
            <person name="Xin Y."/>
            <person name="Zou X."/>
            <person name="Han Y."/>
            <person name="Richards S."/>
            <person name="Worley K."/>
            <person name="Muzny D."/>
            <person name="Gibbs R."/>
        </authorList>
    </citation>
    <scope>NUCLEOTIDE SEQUENCE</scope>
    <source>
        <strain evidence="3">Sampled in the wild</strain>
    </source>
</reference>
<dbReference type="PROSITE" id="PS51470">
    <property type="entry name" value="FG_GAP"/>
    <property type="match status" value="1"/>
</dbReference>
<feature type="signal peptide" evidence="2">
    <location>
        <begin position="1"/>
        <end position="16"/>
    </location>
</feature>
<dbReference type="OrthoDB" id="5317514at2759"/>
<dbReference type="Proteomes" id="UP000792457">
    <property type="component" value="Unassembled WGS sequence"/>
</dbReference>
<dbReference type="PANTHER" id="PTHR23220:SF83">
    <property type="entry name" value="INTEGRIN ALPHA-PS3-RELATED"/>
    <property type="match status" value="1"/>
</dbReference>
<dbReference type="EMBL" id="KZ308589">
    <property type="protein sequence ID" value="KAG8232051.1"/>
    <property type="molecule type" value="Genomic_DNA"/>
</dbReference>
<dbReference type="GO" id="GO:0033627">
    <property type="term" value="P:cell adhesion mediated by integrin"/>
    <property type="evidence" value="ECO:0007669"/>
    <property type="project" value="TreeGrafter"/>
</dbReference>
<dbReference type="GO" id="GO:0098609">
    <property type="term" value="P:cell-cell adhesion"/>
    <property type="evidence" value="ECO:0007669"/>
    <property type="project" value="TreeGrafter"/>
</dbReference>
<dbReference type="SMART" id="SM00191">
    <property type="entry name" value="Int_alpha"/>
    <property type="match status" value="1"/>
</dbReference>
<evidence type="ECO:0000313" key="4">
    <source>
        <dbReference type="Proteomes" id="UP000792457"/>
    </source>
</evidence>
<dbReference type="InterPro" id="IPR013519">
    <property type="entry name" value="Int_alpha_beta-p"/>
</dbReference>
<reference evidence="3" key="2">
    <citation type="submission" date="2017-10" db="EMBL/GenBank/DDBJ databases">
        <title>Ladona fulva Genome sequencing and assembly.</title>
        <authorList>
            <person name="Murali S."/>
            <person name="Richards S."/>
            <person name="Bandaranaike D."/>
            <person name="Bellair M."/>
            <person name="Blankenburg K."/>
            <person name="Chao H."/>
            <person name="Dinh H."/>
            <person name="Doddapaneni H."/>
            <person name="Dugan-Rocha S."/>
            <person name="Elkadiri S."/>
            <person name="Gnanaolivu R."/>
            <person name="Hernandez B."/>
            <person name="Skinner E."/>
            <person name="Javaid M."/>
            <person name="Lee S."/>
            <person name="Li M."/>
            <person name="Ming W."/>
            <person name="Munidasa M."/>
            <person name="Muniz J."/>
            <person name="Nguyen L."/>
            <person name="Hughes D."/>
            <person name="Osuji N."/>
            <person name="Pu L.-L."/>
            <person name="Puazo M."/>
            <person name="Qu C."/>
            <person name="Quiroz J."/>
            <person name="Raj R."/>
            <person name="Weissenberger G."/>
            <person name="Xin Y."/>
            <person name="Zou X."/>
            <person name="Han Y."/>
            <person name="Worley K."/>
            <person name="Muzny D."/>
            <person name="Gibbs R."/>
        </authorList>
    </citation>
    <scope>NUCLEOTIDE SEQUENCE</scope>
    <source>
        <strain evidence="3">Sampled in the wild</strain>
    </source>
</reference>
<dbReference type="GO" id="GO:0005178">
    <property type="term" value="F:integrin binding"/>
    <property type="evidence" value="ECO:0007669"/>
    <property type="project" value="TreeGrafter"/>
</dbReference>
<dbReference type="PANTHER" id="PTHR23220">
    <property type="entry name" value="INTEGRIN ALPHA"/>
    <property type="match status" value="1"/>
</dbReference>
<accession>A0A8K0KBL3</accession>
<dbReference type="GO" id="GO:0007229">
    <property type="term" value="P:integrin-mediated signaling pathway"/>
    <property type="evidence" value="ECO:0007669"/>
    <property type="project" value="TreeGrafter"/>
</dbReference>
<dbReference type="Gene3D" id="2.130.10.130">
    <property type="entry name" value="Integrin alpha, N-terminal"/>
    <property type="match status" value="1"/>
</dbReference>
<organism evidence="3 4">
    <name type="scientific">Ladona fulva</name>
    <name type="common">Scarce chaser dragonfly</name>
    <name type="synonym">Libellula fulva</name>
    <dbReference type="NCBI Taxonomy" id="123851"/>
    <lineage>
        <taxon>Eukaryota</taxon>
        <taxon>Metazoa</taxon>
        <taxon>Ecdysozoa</taxon>
        <taxon>Arthropoda</taxon>
        <taxon>Hexapoda</taxon>
        <taxon>Insecta</taxon>
        <taxon>Pterygota</taxon>
        <taxon>Palaeoptera</taxon>
        <taxon>Odonata</taxon>
        <taxon>Epiprocta</taxon>
        <taxon>Anisoptera</taxon>
        <taxon>Libelluloidea</taxon>
        <taxon>Libellulidae</taxon>
        <taxon>Ladona</taxon>
    </lineage>
</organism>
<protein>
    <submittedName>
        <fullName evidence="3">Uncharacterized protein</fullName>
    </submittedName>
</protein>
<dbReference type="GO" id="GO:0007160">
    <property type="term" value="P:cell-matrix adhesion"/>
    <property type="evidence" value="ECO:0007669"/>
    <property type="project" value="TreeGrafter"/>
</dbReference>
<keyword evidence="2" id="KW-0732">Signal</keyword>
<keyword evidence="4" id="KW-1185">Reference proteome</keyword>
<evidence type="ECO:0000313" key="3">
    <source>
        <dbReference type="EMBL" id="KAG8232051.1"/>
    </source>
</evidence>
<name>A0A8K0KBL3_LADFU</name>
<sequence>MVGLLVSCALLGLAGALNVDVEHPIVFSDPTRQLESYFGFTVSLLKDPGFNADAWLVIGAPKANSSHYAHSTINEPGVVYLCKLERNSECQQLTLDDTGNVRVSGATHDYSYTDKKDHAWIGGALAVQGSGNGRFVACGPRWKNQYYQGHYLMNGVCYWLPGPKDIHQNAGKLLPLVRRGN</sequence>
<dbReference type="GO" id="GO:0008305">
    <property type="term" value="C:integrin complex"/>
    <property type="evidence" value="ECO:0007669"/>
    <property type="project" value="TreeGrafter"/>
</dbReference>
<evidence type="ECO:0000256" key="2">
    <source>
        <dbReference type="SAM" id="SignalP"/>
    </source>
</evidence>